<organism evidence="17 18">
    <name type="scientific">Clostridium sporogenes</name>
    <dbReference type="NCBI Taxonomy" id="1509"/>
    <lineage>
        <taxon>Bacteria</taxon>
        <taxon>Bacillati</taxon>
        <taxon>Bacillota</taxon>
        <taxon>Clostridia</taxon>
        <taxon>Eubacteriales</taxon>
        <taxon>Clostridiaceae</taxon>
        <taxon>Clostridium</taxon>
    </lineage>
</organism>
<comment type="subcellular location">
    <subcellularLocation>
        <location evidence="2">Membrane</location>
        <topology evidence="2">Multi-pass membrane protein</topology>
    </subcellularLocation>
</comment>
<keyword evidence="5" id="KW-0808">Transferase</keyword>
<evidence type="ECO:0000256" key="10">
    <source>
        <dbReference type="ARBA" id="ARBA00023026"/>
    </source>
</evidence>
<dbReference type="PRINTS" id="PR00344">
    <property type="entry name" value="BCTRLSENSOR"/>
</dbReference>
<dbReference type="Proteomes" id="UP000182204">
    <property type="component" value="Chromosome"/>
</dbReference>
<dbReference type="AlphaFoldDB" id="A0A1L3NCD0"/>
<keyword evidence="4" id="KW-0597">Phosphoprotein</keyword>
<dbReference type="FunFam" id="3.30.565.10:FF:000006">
    <property type="entry name" value="Sensor histidine kinase WalK"/>
    <property type="match status" value="1"/>
</dbReference>
<evidence type="ECO:0000256" key="9">
    <source>
        <dbReference type="ARBA" id="ARBA00023012"/>
    </source>
</evidence>
<feature type="domain" description="HAMP" evidence="16">
    <location>
        <begin position="70"/>
        <end position="123"/>
    </location>
</feature>
<proteinExistence type="predicted"/>
<dbReference type="InterPro" id="IPR003661">
    <property type="entry name" value="HisK_dim/P_dom"/>
</dbReference>
<evidence type="ECO:0000256" key="14">
    <source>
        <dbReference type="SAM" id="Phobius"/>
    </source>
</evidence>
<dbReference type="InterPro" id="IPR050398">
    <property type="entry name" value="HssS/ArlS-like"/>
</dbReference>
<dbReference type="eggNOG" id="COG2205">
    <property type="taxonomic scope" value="Bacteria"/>
</dbReference>
<dbReference type="PROSITE" id="PS50885">
    <property type="entry name" value="HAMP"/>
    <property type="match status" value="1"/>
</dbReference>
<dbReference type="SUPFAM" id="SSF55874">
    <property type="entry name" value="ATPase domain of HSP90 chaperone/DNA topoisomerase II/histidine kinase"/>
    <property type="match status" value="1"/>
</dbReference>
<sequence>MNNKISVKMVVAFSLIVFLIVTLAVVISSLVVVFLSRFNVFTQPKPLILLGWLGIISIIVSTVIAQIIGKKVLSPISDLNKATKEVAKGNFSTRLSESSWTDEIREMAHSFNIMTYELGNIETLRDDFISNVSHEFKTPISAIEGYATLLQDDELSDEERKEYIHKILISTKRLSSLSGNILQITELENQKILPLEQKYCLDEQIRQTILLFEYQWTKKNITLDINLDNITYIGSKDLLAQVWQNILGNAIKFSHQNGTIQVTLTQTNKEVLIKIKDNGIGMSEEVKNRVFEKFYQGDSSHYSEGNGLGLALVKRIIDICEGTIEISSHEGVGTDFIVKLPK</sequence>
<keyword evidence="8 14" id="KW-1133">Transmembrane helix</keyword>
<keyword evidence="10" id="KW-0843">Virulence</keyword>
<keyword evidence="11 14" id="KW-0472">Membrane</keyword>
<evidence type="ECO:0000256" key="4">
    <source>
        <dbReference type="ARBA" id="ARBA00022553"/>
    </source>
</evidence>
<accession>A0A1L3NCD0</accession>
<feature type="domain" description="Histidine kinase" evidence="15">
    <location>
        <begin position="131"/>
        <end position="342"/>
    </location>
</feature>
<dbReference type="EC" id="2.7.13.3" evidence="3"/>
<dbReference type="Gene3D" id="6.10.340.10">
    <property type="match status" value="1"/>
</dbReference>
<evidence type="ECO:0000256" key="2">
    <source>
        <dbReference type="ARBA" id="ARBA00004141"/>
    </source>
</evidence>
<dbReference type="CDD" id="cd06225">
    <property type="entry name" value="HAMP"/>
    <property type="match status" value="1"/>
</dbReference>
<dbReference type="eggNOG" id="COG2770">
    <property type="taxonomic scope" value="Bacteria"/>
</dbReference>
<keyword evidence="9" id="KW-0902">Two-component regulatory system</keyword>
<dbReference type="CDD" id="cd00082">
    <property type="entry name" value="HisKA"/>
    <property type="match status" value="1"/>
</dbReference>
<comment type="function">
    <text evidence="12">Member of the two-component regulatory system HssS/HssR involved in intracellular heme homeostasis and tempering of staphylococcal virulence. HssS functions as a heme sensor histidine kinase which is autophosphorylated at a histidine residue and transfers its phosphate group to an aspartate residue of HssR. HssR/HssS activates the expression of hrtAB, an efflux pump, in response to extracellular heme, hemin, hemoglobin or blood.</text>
</comment>
<evidence type="ECO:0000313" key="18">
    <source>
        <dbReference type="Proteomes" id="UP000182204"/>
    </source>
</evidence>
<dbReference type="CDD" id="cd00075">
    <property type="entry name" value="HATPase"/>
    <property type="match status" value="1"/>
</dbReference>
<evidence type="ECO:0000259" key="15">
    <source>
        <dbReference type="PROSITE" id="PS50109"/>
    </source>
</evidence>
<dbReference type="SMART" id="SM00387">
    <property type="entry name" value="HATPase_c"/>
    <property type="match status" value="1"/>
</dbReference>
<dbReference type="Gene3D" id="3.30.565.10">
    <property type="entry name" value="Histidine kinase-like ATPase, C-terminal domain"/>
    <property type="match status" value="1"/>
</dbReference>
<evidence type="ECO:0000256" key="6">
    <source>
        <dbReference type="ARBA" id="ARBA00022692"/>
    </source>
</evidence>
<dbReference type="InterPro" id="IPR004358">
    <property type="entry name" value="Sig_transdc_His_kin-like_C"/>
</dbReference>
<dbReference type="InterPro" id="IPR003660">
    <property type="entry name" value="HAMP_dom"/>
</dbReference>
<dbReference type="Pfam" id="PF00672">
    <property type="entry name" value="HAMP"/>
    <property type="match status" value="1"/>
</dbReference>
<evidence type="ECO:0000256" key="11">
    <source>
        <dbReference type="ARBA" id="ARBA00023136"/>
    </source>
</evidence>
<dbReference type="STRING" id="413999.CBO0906"/>
<protein>
    <recommendedName>
        <fullName evidence="13">Heme sensor protein HssS</fullName>
        <ecNumber evidence="3">2.7.13.3</ecNumber>
    </recommendedName>
</protein>
<dbReference type="GO" id="GO:0005886">
    <property type="term" value="C:plasma membrane"/>
    <property type="evidence" value="ECO:0007669"/>
    <property type="project" value="TreeGrafter"/>
</dbReference>
<evidence type="ECO:0000256" key="12">
    <source>
        <dbReference type="ARBA" id="ARBA00037219"/>
    </source>
</evidence>
<evidence type="ECO:0000256" key="1">
    <source>
        <dbReference type="ARBA" id="ARBA00000085"/>
    </source>
</evidence>
<dbReference type="PROSITE" id="PS50109">
    <property type="entry name" value="HIS_KIN"/>
    <property type="match status" value="1"/>
</dbReference>
<evidence type="ECO:0000313" key="17">
    <source>
        <dbReference type="EMBL" id="APH13782.1"/>
    </source>
</evidence>
<dbReference type="FunFam" id="1.10.287.130:FF:000001">
    <property type="entry name" value="Two-component sensor histidine kinase"/>
    <property type="match status" value="1"/>
</dbReference>
<name>A0A1L3NCD0_CLOSG</name>
<dbReference type="Gene3D" id="1.10.287.130">
    <property type="match status" value="1"/>
</dbReference>
<dbReference type="PANTHER" id="PTHR45528">
    <property type="entry name" value="SENSOR HISTIDINE KINASE CPXA"/>
    <property type="match status" value="1"/>
</dbReference>
<evidence type="ECO:0000256" key="7">
    <source>
        <dbReference type="ARBA" id="ARBA00022777"/>
    </source>
</evidence>
<keyword evidence="6 14" id="KW-0812">Transmembrane</keyword>
<dbReference type="SUPFAM" id="SSF158472">
    <property type="entry name" value="HAMP domain-like"/>
    <property type="match status" value="1"/>
</dbReference>
<dbReference type="EMBL" id="CP013243">
    <property type="protein sequence ID" value="APH13782.1"/>
    <property type="molecule type" value="Genomic_DNA"/>
</dbReference>
<evidence type="ECO:0000256" key="3">
    <source>
        <dbReference type="ARBA" id="ARBA00012438"/>
    </source>
</evidence>
<dbReference type="InterPro" id="IPR005467">
    <property type="entry name" value="His_kinase_dom"/>
</dbReference>
<dbReference type="RefSeq" id="WP_167366129.1">
    <property type="nucleotide sequence ID" value="NZ_CP013243.1"/>
</dbReference>
<reference evidence="17 18" key="1">
    <citation type="submission" date="2015-11" db="EMBL/GenBank/DDBJ databases">
        <authorList>
            <person name="Hill K.K."/>
            <person name="Shirey T.B."/>
            <person name="Raphael B."/>
            <person name="Daligault H.E."/>
            <person name="Davenport K.W."/>
            <person name="Bruce D.C."/>
            <person name="Foley B.T."/>
            <person name="Johnson S.L."/>
        </authorList>
    </citation>
    <scope>NUCLEOTIDE SEQUENCE [LARGE SCALE GENOMIC DNA]</scope>
    <source>
        <strain evidence="17 18">CDC_1632</strain>
    </source>
</reference>
<dbReference type="InterPro" id="IPR036890">
    <property type="entry name" value="HATPase_C_sf"/>
</dbReference>
<dbReference type="SUPFAM" id="SSF47384">
    <property type="entry name" value="Homodimeric domain of signal transducing histidine kinase"/>
    <property type="match status" value="1"/>
</dbReference>
<keyword evidence="7" id="KW-0418">Kinase</keyword>
<evidence type="ECO:0000259" key="16">
    <source>
        <dbReference type="PROSITE" id="PS50885"/>
    </source>
</evidence>
<dbReference type="Pfam" id="PF02518">
    <property type="entry name" value="HATPase_c"/>
    <property type="match status" value="1"/>
</dbReference>
<evidence type="ECO:0000256" key="8">
    <source>
        <dbReference type="ARBA" id="ARBA00022989"/>
    </source>
</evidence>
<evidence type="ECO:0000256" key="5">
    <source>
        <dbReference type="ARBA" id="ARBA00022679"/>
    </source>
</evidence>
<dbReference type="Pfam" id="PF00512">
    <property type="entry name" value="HisKA"/>
    <property type="match status" value="1"/>
</dbReference>
<dbReference type="SMART" id="SM00304">
    <property type="entry name" value="HAMP"/>
    <property type="match status" value="1"/>
</dbReference>
<evidence type="ECO:0000256" key="13">
    <source>
        <dbReference type="ARBA" id="ARBA00040841"/>
    </source>
</evidence>
<feature type="transmembrane region" description="Helical" evidence="14">
    <location>
        <begin position="12"/>
        <end position="35"/>
    </location>
</feature>
<comment type="catalytic activity">
    <reaction evidence="1">
        <text>ATP + protein L-histidine = ADP + protein N-phospho-L-histidine.</text>
        <dbReference type="EC" id="2.7.13.3"/>
    </reaction>
</comment>
<dbReference type="GO" id="GO:0000155">
    <property type="term" value="F:phosphorelay sensor kinase activity"/>
    <property type="evidence" value="ECO:0007669"/>
    <property type="project" value="InterPro"/>
</dbReference>
<dbReference type="InterPro" id="IPR003594">
    <property type="entry name" value="HATPase_dom"/>
</dbReference>
<dbReference type="SMART" id="SM00388">
    <property type="entry name" value="HisKA"/>
    <property type="match status" value="1"/>
</dbReference>
<dbReference type="InterPro" id="IPR036097">
    <property type="entry name" value="HisK_dim/P_sf"/>
</dbReference>
<feature type="transmembrane region" description="Helical" evidence="14">
    <location>
        <begin position="47"/>
        <end position="68"/>
    </location>
</feature>
<dbReference type="PANTHER" id="PTHR45528:SF11">
    <property type="entry name" value="HISTIDINE KINASE"/>
    <property type="match status" value="1"/>
</dbReference>
<gene>
    <name evidence="17" type="ORF">NPD5_1152</name>
</gene>